<organism evidence="2 3">
    <name type="scientific">Filifactor villosus</name>
    <dbReference type="NCBI Taxonomy" id="29374"/>
    <lineage>
        <taxon>Bacteria</taxon>
        <taxon>Bacillati</taxon>
        <taxon>Bacillota</taxon>
        <taxon>Clostridia</taxon>
        <taxon>Peptostreptococcales</taxon>
        <taxon>Filifactoraceae</taxon>
        <taxon>Filifactor</taxon>
    </lineage>
</organism>
<sequence>MKKIVIGLLLLAGVLSACAAAPRQETTVSSEPLKKQEKKEEVIQELIVREGTNLESRVKTPEGFQRTQEKKGSLGEFLRAYPLKPHGSPVLLFDKKKKRNQGAHEAVFQMNLGSRDLQQCADSIMRVYAEYLYQSGQKDKIAFHFVDGFLCDYKHWRQGYRVAFQKNGKPYWSKKTGVKDDREVFEKYLNVVFAYSSTLSMVEETKKISPKDLKIGDVFLRGGSPGHIVMVVDTCKNRKGELLFLLAQGYMPAQEFHLLKNPQNNKNPWYRLEEGQKELSTPEYGFAVDELRRVVYLD</sequence>
<evidence type="ECO:0000313" key="3">
    <source>
        <dbReference type="Proteomes" id="UP001595916"/>
    </source>
</evidence>
<feature type="signal peptide" evidence="1">
    <location>
        <begin position="1"/>
        <end position="19"/>
    </location>
</feature>
<comment type="caution">
    <text evidence="2">The sequence shown here is derived from an EMBL/GenBank/DDBJ whole genome shotgun (WGS) entry which is preliminary data.</text>
</comment>
<keyword evidence="1" id="KW-0732">Signal</keyword>
<dbReference type="Pfam" id="PF16138">
    <property type="entry name" value="DUF4846"/>
    <property type="match status" value="1"/>
</dbReference>
<accession>A0ABV9QI05</accession>
<proteinExistence type="predicted"/>
<dbReference type="EMBL" id="JBHSHL010000008">
    <property type="protein sequence ID" value="MFC4803952.1"/>
    <property type="molecule type" value="Genomic_DNA"/>
</dbReference>
<evidence type="ECO:0000256" key="1">
    <source>
        <dbReference type="SAM" id="SignalP"/>
    </source>
</evidence>
<dbReference type="RefSeq" id="WP_379787429.1">
    <property type="nucleotide sequence ID" value="NZ_JBHSHL010000008.1"/>
</dbReference>
<reference evidence="3" key="1">
    <citation type="journal article" date="2019" name="Int. J. Syst. Evol. Microbiol.">
        <title>The Global Catalogue of Microorganisms (GCM) 10K type strain sequencing project: providing services to taxonomists for standard genome sequencing and annotation.</title>
        <authorList>
            <consortium name="The Broad Institute Genomics Platform"/>
            <consortium name="The Broad Institute Genome Sequencing Center for Infectious Disease"/>
            <person name="Wu L."/>
            <person name="Ma J."/>
        </authorList>
    </citation>
    <scope>NUCLEOTIDE SEQUENCE [LARGE SCALE GENOMIC DNA]</scope>
    <source>
        <strain evidence="3">CCUG 46385</strain>
    </source>
</reference>
<dbReference type="PROSITE" id="PS51257">
    <property type="entry name" value="PROKAR_LIPOPROTEIN"/>
    <property type="match status" value="1"/>
</dbReference>
<name>A0ABV9QI05_9FIRM</name>
<protein>
    <submittedName>
        <fullName evidence="2">DUF4846 domain-containing protein</fullName>
    </submittedName>
</protein>
<feature type="chain" id="PRO_5046595805" evidence="1">
    <location>
        <begin position="20"/>
        <end position="298"/>
    </location>
</feature>
<gene>
    <name evidence="2" type="ORF">ACFO4R_02550</name>
</gene>
<dbReference type="Proteomes" id="UP001595916">
    <property type="component" value="Unassembled WGS sequence"/>
</dbReference>
<evidence type="ECO:0000313" key="2">
    <source>
        <dbReference type="EMBL" id="MFC4803952.1"/>
    </source>
</evidence>
<keyword evidence="3" id="KW-1185">Reference proteome</keyword>
<dbReference type="InterPro" id="IPR032315">
    <property type="entry name" value="DUF4846"/>
</dbReference>